<evidence type="ECO:0000313" key="2">
    <source>
        <dbReference type="EMBL" id="TCN26517.1"/>
    </source>
</evidence>
<dbReference type="EMBL" id="SLVV01000003">
    <property type="protein sequence ID" value="TCN26517.1"/>
    <property type="molecule type" value="Genomic_DNA"/>
</dbReference>
<gene>
    <name evidence="2" type="ORF">EV146_10338</name>
</gene>
<reference evidence="2 3" key="1">
    <citation type="journal article" date="2015" name="Stand. Genomic Sci.">
        <title>Genomic Encyclopedia of Bacterial and Archaeal Type Strains, Phase III: the genomes of soil and plant-associated and newly described type strains.</title>
        <authorList>
            <person name="Whitman W.B."/>
            <person name="Woyke T."/>
            <person name="Klenk H.P."/>
            <person name="Zhou Y."/>
            <person name="Lilburn T.G."/>
            <person name="Beck B.J."/>
            <person name="De Vos P."/>
            <person name="Vandamme P."/>
            <person name="Eisen J.A."/>
            <person name="Garrity G."/>
            <person name="Hugenholtz P."/>
            <person name="Kyrpides N.C."/>
        </authorList>
    </citation>
    <scope>NUCLEOTIDE SEQUENCE [LARGE SCALE GENOMIC DNA]</scope>
    <source>
        <strain evidence="2 3">CV53</strain>
    </source>
</reference>
<organism evidence="2 3">
    <name type="scientific">Mesobacillus foraminis</name>
    <dbReference type="NCBI Taxonomy" id="279826"/>
    <lineage>
        <taxon>Bacteria</taxon>
        <taxon>Bacillati</taxon>
        <taxon>Bacillota</taxon>
        <taxon>Bacilli</taxon>
        <taxon>Bacillales</taxon>
        <taxon>Bacillaceae</taxon>
        <taxon>Mesobacillus</taxon>
    </lineage>
</organism>
<dbReference type="AlphaFoldDB" id="A0A4R2BHD9"/>
<comment type="caution">
    <text evidence="2">The sequence shown here is derived from an EMBL/GenBank/DDBJ whole genome shotgun (WGS) entry which is preliminary data.</text>
</comment>
<keyword evidence="3" id="KW-1185">Reference proteome</keyword>
<feature type="signal peptide" evidence="1">
    <location>
        <begin position="1"/>
        <end position="17"/>
    </location>
</feature>
<dbReference type="PROSITE" id="PS51257">
    <property type="entry name" value="PROKAR_LIPOPROTEIN"/>
    <property type="match status" value="1"/>
</dbReference>
<dbReference type="Proteomes" id="UP000295689">
    <property type="component" value="Unassembled WGS sequence"/>
</dbReference>
<keyword evidence="1" id="KW-0732">Signal</keyword>
<sequence length="123" mass="13632">MRKIISLLLFTTTLLVACNTSILSISEMDTVPSDVHNKVDPDYKLQLITDGEDAAYIVYQSNGTVSTDLLTEGDTLKVKLEEKNKKADVLKNHVYKLTLNPEHEVINVIINGKSVPFDNVASL</sequence>
<protein>
    <submittedName>
        <fullName evidence="2">Uncharacterized protein</fullName>
    </submittedName>
</protein>
<accession>A0A4R2BHD9</accession>
<proteinExistence type="predicted"/>
<feature type="chain" id="PRO_5039532840" evidence="1">
    <location>
        <begin position="18"/>
        <end position="123"/>
    </location>
</feature>
<name>A0A4R2BHD9_9BACI</name>
<evidence type="ECO:0000313" key="3">
    <source>
        <dbReference type="Proteomes" id="UP000295689"/>
    </source>
</evidence>
<evidence type="ECO:0000256" key="1">
    <source>
        <dbReference type="SAM" id="SignalP"/>
    </source>
</evidence>
<dbReference type="RefSeq" id="WP_132002751.1">
    <property type="nucleotide sequence ID" value="NZ_JABUHM010000002.1"/>
</dbReference>